<protein>
    <submittedName>
        <fullName evidence="1">Uncharacterized protein</fullName>
    </submittedName>
</protein>
<name>A0A1V6QLK0_9EURO</name>
<sequence length="163" mass="19135">MPSKACWKYYRELRDDQTSVIGSEDDKKAFLYGLERFLRLKRVTVTPTAYGWLFSLLYETPIIRAFLYGFNYPIPRGWHCDPVDCRVIEPLPRSEAAKHNVSELSFDSKQLYTGLNFLIFDRPYEEYNQFAAIIKRLGFRRLYLSLLTSSSGDWTGFQSGLFR</sequence>
<dbReference type="AlphaFoldDB" id="A0A1V6QLK0"/>
<dbReference type="STRING" id="60172.A0A1V6QLK0"/>
<evidence type="ECO:0000313" key="1">
    <source>
        <dbReference type="EMBL" id="OQD90083.1"/>
    </source>
</evidence>
<evidence type="ECO:0000313" key="2">
    <source>
        <dbReference type="Proteomes" id="UP000191612"/>
    </source>
</evidence>
<accession>A0A1V6QLK0</accession>
<comment type="caution">
    <text evidence="1">The sequence shown here is derived from an EMBL/GenBank/DDBJ whole genome shotgun (WGS) entry which is preliminary data.</text>
</comment>
<reference evidence="2" key="1">
    <citation type="journal article" date="2017" name="Nat. Microbiol.">
        <title>Global analysis of biosynthetic gene clusters reveals vast potential of secondary metabolite production in Penicillium species.</title>
        <authorList>
            <person name="Nielsen J.C."/>
            <person name="Grijseels S."/>
            <person name="Prigent S."/>
            <person name="Ji B."/>
            <person name="Dainat J."/>
            <person name="Nielsen K.F."/>
            <person name="Frisvad J.C."/>
            <person name="Workman M."/>
            <person name="Nielsen J."/>
        </authorList>
    </citation>
    <scope>NUCLEOTIDE SEQUENCE [LARGE SCALE GENOMIC DNA]</scope>
    <source>
        <strain evidence="2">IBT 29525</strain>
    </source>
</reference>
<keyword evidence="2" id="KW-1185">Reference proteome</keyword>
<gene>
    <name evidence="1" type="ORF">PENSOL_c062G01648</name>
</gene>
<proteinExistence type="predicted"/>
<dbReference type="Proteomes" id="UP000191612">
    <property type="component" value="Unassembled WGS sequence"/>
</dbReference>
<organism evidence="1 2">
    <name type="scientific">Penicillium solitum</name>
    <dbReference type="NCBI Taxonomy" id="60172"/>
    <lineage>
        <taxon>Eukaryota</taxon>
        <taxon>Fungi</taxon>
        <taxon>Dikarya</taxon>
        <taxon>Ascomycota</taxon>
        <taxon>Pezizomycotina</taxon>
        <taxon>Eurotiomycetes</taxon>
        <taxon>Eurotiomycetidae</taxon>
        <taxon>Eurotiales</taxon>
        <taxon>Aspergillaceae</taxon>
        <taxon>Penicillium</taxon>
    </lineage>
</organism>
<dbReference type="EMBL" id="MDYO01000062">
    <property type="protein sequence ID" value="OQD90083.1"/>
    <property type="molecule type" value="Genomic_DNA"/>
</dbReference>